<evidence type="ECO:0000256" key="3">
    <source>
        <dbReference type="ARBA" id="ARBA00023163"/>
    </source>
</evidence>
<dbReference type="PATRIC" id="fig|28229.4.peg.4180"/>
<evidence type="ECO:0000313" key="6">
    <source>
        <dbReference type="Proteomes" id="UP000029843"/>
    </source>
</evidence>
<evidence type="ECO:0000256" key="2">
    <source>
        <dbReference type="ARBA" id="ARBA00023125"/>
    </source>
</evidence>
<dbReference type="Proteomes" id="UP000029843">
    <property type="component" value="Unassembled WGS sequence"/>
</dbReference>
<dbReference type="InterPro" id="IPR011991">
    <property type="entry name" value="ArsR-like_HTH"/>
</dbReference>
<dbReference type="Gene3D" id="1.10.10.10">
    <property type="entry name" value="Winged helix-like DNA-binding domain superfamily/Winged helix DNA-binding domain"/>
    <property type="match status" value="1"/>
</dbReference>
<dbReference type="SMART" id="SM00418">
    <property type="entry name" value="HTH_ARSR"/>
    <property type="match status" value="1"/>
</dbReference>
<dbReference type="AlphaFoldDB" id="A0A099KAA5"/>
<feature type="domain" description="HTH arsR-type" evidence="4">
    <location>
        <begin position="13"/>
        <end position="105"/>
    </location>
</feature>
<dbReference type="PROSITE" id="PS50987">
    <property type="entry name" value="HTH_ARSR_2"/>
    <property type="match status" value="1"/>
</dbReference>
<keyword evidence="3" id="KW-0804">Transcription</keyword>
<evidence type="ECO:0000256" key="1">
    <source>
        <dbReference type="ARBA" id="ARBA00023015"/>
    </source>
</evidence>
<gene>
    <name evidence="5" type="ORF">ND2E_0693</name>
</gene>
<comment type="caution">
    <text evidence="5">The sequence shown here is derived from an EMBL/GenBank/DDBJ whole genome shotgun (WGS) entry which is preliminary data.</text>
</comment>
<dbReference type="InterPro" id="IPR051011">
    <property type="entry name" value="Metal_resp_trans_reg"/>
</dbReference>
<accession>A0A099KAA5</accession>
<keyword evidence="1" id="KW-0805">Transcription regulation</keyword>
<sequence>MDKLMITEQEKLLENATEVAGILKQLSNPYRLMILCCLSDNELTVGDLNQRIDLSQSALSQHLAKLRESNIVTTRRESQTIFYRIANPKIEELLRVLHAKFCSDE</sequence>
<dbReference type="PANTHER" id="PTHR43132">
    <property type="entry name" value="ARSENICAL RESISTANCE OPERON REPRESSOR ARSR-RELATED"/>
    <property type="match status" value="1"/>
</dbReference>
<reference evidence="5 6" key="1">
    <citation type="submission" date="2014-08" db="EMBL/GenBank/DDBJ databases">
        <title>Genomic and Phenotypic Diversity of Colwellia psychrerythraea strains from Disparate Marine Basins.</title>
        <authorList>
            <person name="Techtmann S.M."/>
            <person name="Stelling S.C."/>
            <person name="Utturkar S.M."/>
            <person name="Alshibli N."/>
            <person name="Harris A."/>
            <person name="Brown S.D."/>
            <person name="Hazen T.C."/>
        </authorList>
    </citation>
    <scope>NUCLEOTIDE SEQUENCE [LARGE SCALE GENOMIC DNA]</scope>
    <source>
        <strain evidence="5 6">ND2E</strain>
    </source>
</reference>
<dbReference type="Pfam" id="PF01022">
    <property type="entry name" value="HTH_5"/>
    <property type="match status" value="1"/>
</dbReference>
<keyword evidence="2" id="KW-0238">DNA-binding</keyword>
<dbReference type="PANTHER" id="PTHR43132:SF2">
    <property type="entry name" value="ARSENICAL RESISTANCE OPERON REPRESSOR ARSR-RELATED"/>
    <property type="match status" value="1"/>
</dbReference>
<dbReference type="NCBIfam" id="NF033788">
    <property type="entry name" value="HTH_metalloreg"/>
    <property type="match status" value="1"/>
</dbReference>
<dbReference type="PRINTS" id="PR00778">
    <property type="entry name" value="HTHARSR"/>
</dbReference>
<dbReference type="CDD" id="cd00090">
    <property type="entry name" value="HTH_ARSR"/>
    <property type="match status" value="1"/>
</dbReference>
<evidence type="ECO:0000313" key="5">
    <source>
        <dbReference type="EMBL" id="KGJ87286.1"/>
    </source>
</evidence>
<protein>
    <submittedName>
        <fullName evidence="5">Transcriptional regulator, ArsR family</fullName>
    </submittedName>
</protein>
<dbReference type="InterPro" id="IPR036390">
    <property type="entry name" value="WH_DNA-bd_sf"/>
</dbReference>
<dbReference type="InterPro" id="IPR001845">
    <property type="entry name" value="HTH_ArsR_DNA-bd_dom"/>
</dbReference>
<name>A0A099KAA5_COLPS</name>
<dbReference type="SUPFAM" id="SSF46785">
    <property type="entry name" value="Winged helix' DNA-binding domain"/>
    <property type="match status" value="1"/>
</dbReference>
<dbReference type="GO" id="GO:0003677">
    <property type="term" value="F:DNA binding"/>
    <property type="evidence" value="ECO:0007669"/>
    <property type="project" value="UniProtKB-KW"/>
</dbReference>
<dbReference type="InterPro" id="IPR036388">
    <property type="entry name" value="WH-like_DNA-bd_sf"/>
</dbReference>
<dbReference type="EMBL" id="JQED01000055">
    <property type="protein sequence ID" value="KGJ87286.1"/>
    <property type="molecule type" value="Genomic_DNA"/>
</dbReference>
<evidence type="ECO:0000259" key="4">
    <source>
        <dbReference type="PROSITE" id="PS50987"/>
    </source>
</evidence>
<organism evidence="5 6">
    <name type="scientific">Colwellia psychrerythraea</name>
    <name type="common">Vibrio psychroerythus</name>
    <dbReference type="NCBI Taxonomy" id="28229"/>
    <lineage>
        <taxon>Bacteria</taxon>
        <taxon>Pseudomonadati</taxon>
        <taxon>Pseudomonadota</taxon>
        <taxon>Gammaproteobacteria</taxon>
        <taxon>Alteromonadales</taxon>
        <taxon>Colwelliaceae</taxon>
        <taxon>Colwellia</taxon>
    </lineage>
</organism>
<proteinExistence type="predicted"/>
<dbReference type="GO" id="GO:0003700">
    <property type="term" value="F:DNA-binding transcription factor activity"/>
    <property type="evidence" value="ECO:0007669"/>
    <property type="project" value="InterPro"/>
</dbReference>